<protein>
    <recommendedName>
        <fullName evidence="4">SurA N-terminal domain-containing protein</fullName>
    </recommendedName>
</protein>
<feature type="signal peptide" evidence="1">
    <location>
        <begin position="1"/>
        <end position="26"/>
    </location>
</feature>
<dbReference type="SUPFAM" id="SSF109998">
    <property type="entry name" value="Triger factor/SurA peptide-binding domain-like"/>
    <property type="match status" value="1"/>
</dbReference>
<dbReference type="PROSITE" id="PS51257">
    <property type="entry name" value="PROKAR_LIPOPROTEIN"/>
    <property type="match status" value="1"/>
</dbReference>
<evidence type="ECO:0008006" key="4">
    <source>
        <dbReference type="Google" id="ProtNLM"/>
    </source>
</evidence>
<name>A0A1I0X4W1_9CELL</name>
<reference evidence="2 3" key="1">
    <citation type="submission" date="2016-10" db="EMBL/GenBank/DDBJ databases">
        <authorList>
            <person name="de Groot N.N."/>
        </authorList>
    </citation>
    <scope>NUCLEOTIDE SEQUENCE [LARGE SCALE GENOMIC DNA]</scope>
    <source>
        <strain evidence="2 3">CGMCC 4.6945</strain>
    </source>
</reference>
<evidence type="ECO:0000256" key="1">
    <source>
        <dbReference type="SAM" id="SignalP"/>
    </source>
</evidence>
<dbReference type="Gene3D" id="1.10.4030.10">
    <property type="entry name" value="Porin chaperone SurA, peptide-binding domain"/>
    <property type="match status" value="1"/>
</dbReference>
<gene>
    <name evidence="2" type="ORF">SAMN05421867_10488</name>
</gene>
<feature type="chain" id="PRO_5039317547" description="SurA N-terminal domain-containing protein" evidence="1">
    <location>
        <begin position="27"/>
        <end position="183"/>
    </location>
</feature>
<dbReference type="OrthoDB" id="4870416at2"/>
<dbReference type="RefSeq" id="WP_090031473.1">
    <property type="nucleotide sequence ID" value="NZ_BONM01000010.1"/>
</dbReference>
<dbReference type="EMBL" id="FOKA01000004">
    <property type="protein sequence ID" value="SFA95378.1"/>
    <property type="molecule type" value="Genomic_DNA"/>
</dbReference>
<evidence type="ECO:0000313" key="3">
    <source>
        <dbReference type="Proteomes" id="UP000199012"/>
    </source>
</evidence>
<dbReference type="InterPro" id="IPR027304">
    <property type="entry name" value="Trigger_fact/SurA_dom_sf"/>
</dbReference>
<dbReference type="AlphaFoldDB" id="A0A1I0X4W1"/>
<evidence type="ECO:0000313" key="2">
    <source>
        <dbReference type="EMBL" id="SFA95378.1"/>
    </source>
</evidence>
<accession>A0A1I0X4W1</accession>
<dbReference type="STRING" id="988821.SAMN05421867_10488"/>
<dbReference type="Proteomes" id="UP000199012">
    <property type="component" value="Unassembled WGS sequence"/>
</dbReference>
<keyword evidence="1" id="KW-0732">Signal</keyword>
<organism evidence="2 3">
    <name type="scientific">Cellulomonas marina</name>
    <dbReference type="NCBI Taxonomy" id="988821"/>
    <lineage>
        <taxon>Bacteria</taxon>
        <taxon>Bacillati</taxon>
        <taxon>Actinomycetota</taxon>
        <taxon>Actinomycetes</taxon>
        <taxon>Micrococcales</taxon>
        <taxon>Cellulomonadaceae</taxon>
        <taxon>Cellulomonas</taxon>
    </lineage>
</organism>
<keyword evidence="3" id="KW-1185">Reference proteome</keyword>
<proteinExistence type="predicted"/>
<sequence length="183" mass="18057">MRTRTGRTAATALAGLVLAAGLTACAGAPGAAAVVDGREIPTSDLQDVITEIGPLLGSATTAQVLAVLVQEPVVTQLAAENGVGVSDDQARSALEAALASAGVTVDELSPASLSVGRYLAAATALQGLPDGGAEAQEELLARVAEQDLEVNPRFGAVDERGTVTAPTALPWLVAPEAAAPAAG</sequence>